<dbReference type="InterPro" id="IPR038110">
    <property type="entry name" value="TD_ACT-like_sf"/>
</dbReference>
<organism evidence="14 15">
    <name type="scientific">Mycolicibacterium gilvum</name>
    <dbReference type="NCBI Taxonomy" id="1804"/>
    <lineage>
        <taxon>Bacteria</taxon>
        <taxon>Bacillati</taxon>
        <taxon>Actinomycetota</taxon>
        <taxon>Actinomycetes</taxon>
        <taxon>Mycobacteriales</taxon>
        <taxon>Mycobacteriaceae</taxon>
        <taxon>Mycolicibacterium</taxon>
    </lineage>
</organism>
<dbReference type="Pfam" id="PF00291">
    <property type="entry name" value="PALP"/>
    <property type="match status" value="1"/>
</dbReference>
<dbReference type="FunFam" id="3.40.50.1100:FF:000005">
    <property type="entry name" value="Threonine dehydratase catabolic"/>
    <property type="match status" value="1"/>
</dbReference>
<keyword evidence="6 12" id="KW-0028">Amino-acid biosynthesis</keyword>
<evidence type="ECO:0000256" key="12">
    <source>
        <dbReference type="RuleBase" id="RU362012"/>
    </source>
</evidence>
<dbReference type="NCBIfam" id="NF006390">
    <property type="entry name" value="PRK08639.1"/>
    <property type="match status" value="1"/>
</dbReference>
<proteinExistence type="inferred from homology"/>
<dbReference type="FunFam" id="3.40.1020.10:FF:000002">
    <property type="entry name" value="L-threonine dehydratase"/>
    <property type="match status" value="1"/>
</dbReference>
<evidence type="ECO:0000313" key="15">
    <source>
        <dbReference type="Proteomes" id="UP000254291"/>
    </source>
</evidence>
<dbReference type="GO" id="GO:0009097">
    <property type="term" value="P:isoleucine biosynthetic process"/>
    <property type="evidence" value="ECO:0007669"/>
    <property type="project" value="UniProtKB-UniRule"/>
</dbReference>
<dbReference type="OMA" id="TRFEYTK"/>
<dbReference type="InterPro" id="IPR001926">
    <property type="entry name" value="TrpB-like_PALP"/>
</dbReference>
<dbReference type="EMBL" id="UGQM01000001">
    <property type="protein sequence ID" value="STZ43462.1"/>
    <property type="molecule type" value="Genomic_DNA"/>
</dbReference>
<comment type="pathway">
    <text evidence="3 12">Amino-acid biosynthesis; L-isoleucine biosynthesis; 2-oxobutanoate from L-threonine: step 1/1.</text>
</comment>
<evidence type="ECO:0000256" key="2">
    <source>
        <dbReference type="ARBA" id="ARBA00001933"/>
    </source>
</evidence>
<reference evidence="14 15" key="1">
    <citation type="submission" date="2018-06" db="EMBL/GenBank/DDBJ databases">
        <authorList>
            <consortium name="Pathogen Informatics"/>
            <person name="Doyle S."/>
        </authorList>
    </citation>
    <scope>NUCLEOTIDE SEQUENCE [LARGE SCALE GENOMIC DNA]</scope>
    <source>
        <strain evidence="14 15">NCTC10742</strain>
    </source>
</reference>
<comment type="catalytic activity">
    <reaction evidence="1 12">
        <text>L-threonine = 2-oxobutanoate + NH4(+)</text>
        <dbReference type="Rhea" id="RHEA:22108"/>
        <dbReference type="ChEBI" id="CHEBI:16763"/>
        <dbReference type="ChEBI" id="CHEBI:28938"/>
        <dbReference type="ChEBI" id="CHEBI:57926"/>
        <dbReference type="EC" id="4.3.1.19"/>
    </reaction>
</comment>
<dbReference type="EC" id="4.3.1.19" evidence="12"/>
<dbReference type="PANTHER" id="PTHR48078">
    <property type="entry name" value="THREONINE DEHYDRATASE, MITOCHONDRIAL-RELATED"/>
    <property type="match status" value="1"/>
</dbReference>
<dbReference type="AlphaFoldDB" id="A0A378SKX3"/>
<comment type="similarity">
    <text evidence="4 12">Belongs to the serine/threonine dehydratase family.</text>
</comment>
<evidence type="ECO:0000259" key="13">
    <source>
        <dbReference type="PROSITE" id="PS51672"/>
    </source>
</evidence>
<dbReference type="GO" id="GO:0003941">
    <property type="term" value="F:L-serine ammonia-lyase activity"/>
    <property type="evidence" value="ECO:0007669"/>
    <property type="project" value="TreeGrafter"/>
</dbReference>
<dbReference type="Pfam" id="PF00585">
    <property type="entry name" value="Thr_dehydrat_C"/>
    <property type="match status" value="1"/>
</dbReference>
<evidence type="ECO:0000256" key="8">
    <source>
        <dbReference type="ARBA" id="ARBA00022898"/>
    </source>
</evidence>
<dbReference type="PANTHER" id="PTHR48078:SF11">
    <property type="entry name" value="THREONINE DEHYDRATASE, MITOCHONDRIAL"/>
    <property type="match status" value="1"/>
</dbReference>
<feature type="domain" description="ACT-like" evidence="13">
    <location>
        <begin position="346"/>
        <end position="420"/>
    </location>
</feature>
<dbReference type="UniPathway" id="UPA00047">
    <property type="reaction ID" value="UER00054"/>
</dbReference>
<keyword evidence="10 12" id="KW-0100">Branched-chain amino acid biosynthesis</keyword>
<dbReference type="InterPro" id="IPR011820">
    <property type="entry name" value="IlvA"/>
</dbReference>
<dbReference type="PROSITE" id="PS51672">
    <property type="entry name" value="ACT_LIKE"/>
    <property type="match status" value="1"/>
</dbReference>
<evidence type="ECO:0000313" key="14">
    <source>
        <dbReference type="EMBL" id="STZ43462.1"/>
    </source>
</evidence>
<evidence type="ECO:0000256" key="7">
    <source>
        <dbReference type="ARBA" id="ARBA00022624"/>
    </source>
</evidence>
<dbReference type="GO" id="GO:0006565">
    <property type="term" value="P:L-serine catabolic process"/>
    <property type="evidence" value="ECO:0007669"/>
    <property type="project" value="TreeGrafter"/>
</dbReference>
<keyword evidence="9 12" id="KW-0456">Lyase</keyword>
<dbReference type="GO" id="GO:0030170">
    <property type="term" value="F:pyridoxal phosphate binding"/>
    <property type="evidence" value="ECO:0007669"/>
    <property type="project" value="InterPro"/>
</dbReference>
<dbReference type="RefSeq" id="WP_011894491.1">
    <property type="nucleotide sequence ID" value="NZ_JACKST010000105.1"/>
</dbReference>
<comment type="function">
    <text evidence="11 12">Catalyzes the anaerobic formation of alpha-ketobutyrate and ammonia from threonine in a two-step reaction. The first step involved a dehydration of threonine and a production of enamine intermediates (aminocrotonate), which tautomerizes to its imine form (iminobutyrate). Both intermediates are unstable and short-lived. The second step is the nonenzymatic hydrolysis of the enamine/imine intermediates to form 2-ketobutyrate and free ammonia. In the low water environment of the cell, the second step is accelerated by RidA.</text>
</comment>
<keyword evidence="8 12" id="KW-0663">Pyridoxal phosphate</keyword>
<comment type="cofactor">
    <cofactor evidence="2 12">
        <name>pyridoxal 5'-phosphate</name>
        <dbReference type="ChEBI" id="CHEBI:597326"/>
    </cofactor>
</comment>
<evidence type="ECO:0000256" key="11">
    <source>
        <dbReference type="ARBA" id="ARBA00025527"/>
    </source>
</evidence>
<dbReference type="Gene3D" id="3.40.50.1100">
    <property type="match status" value="2"/>
</dbReference>
<comment type="subunit">
    <text evidence="5 12">Homotetramer.</text>
</comment>
<dbReference type="Gene3D" id="3.40.1020.10">
    <property type="entry name" value="Biosynthetic Threonine Deaminase, Domain 3"/>
    <property type="match status" value="1"/>
</dbReference>
<evidence type="ECO:0000256" key="4">
    <source>
        <dbReference type="ARBA" id="ARBA00010869"/>
    </source>
</evidence>
<evidence type="ECO:0000256" key="3">
    <source>
        <dbReference type="ARBA" id="ARBA00004810"/>
    </source>
</evidence>
<protein>
    <recommendedName>
        <fullName evidence="12">L-threonine dehydratase</fullName>
        <ecNumber evidence="12">4.3.1.19</ecNumber>
    </recommendedName>
    <alternativeName>
        <fullName evidence="12">Threonine deaminase</fullName>
    </alternativeName>
</protein>
<dbReference type="NCBIfam" id="TIGR02079">
    <property type="entry name" value="THD1"/>
    <property type="match status" value="1"/>
</dbReference>
<dbReference type="GO" id="GO:0004794">
    <property type="term" value="F:threonine deaminase activity"/>
    <property type="evidence" value="ECO:0007669"/>
    <property type="project" value="UniProtKB-UniRule"/>
</dbReference>
<evidence type="ECO:0000256" key="6">
    <source>
        <dbReference type="ARBA" id="ARBA00022605"/>
    </source>
</evidence>
<evidence type="ECO:0000256" key="10">
    <source>
        <dbReference type="ARBA" id="ARBA00023304"/>
    </source>
</evidence>
<evidence type="ECO:0000256" key="9">
    <source>
        <dbReference type="ARBA" id="ARBA00023239"/>
    </source>
</evidence>
<keyword evidence="7 12" id="KW-0412">Isoleucine biosynthesis</keyword>
<dbReference type="GO" id="GO:0006567">
    <property type="term" value="P:L-threonine catabolic process"/>
    <property type="evidence" value="ECO:0007669"/>
    <property type="project" value="TreeGrafter"/>
</dbReference>
<name>A0A378SKX3_9MYCO</name>
<evidence type="ECO:0000256" key="1">
    <source>
        <dbReference type="ARBA" id="ARBA00001274"/>
    </source>
</evidence>
<evidence type="ECO:0000256" key="5">
    <source>
        <dbReference type="ARBA" id="ARBA00011881"/>
    </source>
</evidence>
<dbReference type="InterPro" id="IPR036052">
    <property type="entry name" value="TrpB-like_PALP_sf"/>
</dbReference>
<dbReference type="InterPro" id="IPR050147">
    <property type="entry name" value="Ser/Thr_Dehydratase"/>
</dbReference>
<dbReference type="Proteomes" id="UP000254291">
    <property type="component" value="Unassembled WGS sequence"/>
</dbReference>
<gene>
    <name evidence="12 14" type="primary">ilvA</name>
    <name evidence="14" type="ORF">NCTC10742_02686</name>
</gene>
<sequence>MSAELSQSPRIDPATPLRAADIDEAAQRISGLVSRTPLQFCDRLSEITGATVYLKREDLQAVRSYKLRGAYNLLMQLTPEEKAAGVVCSSAGNHAQGFALACRSMGIHGRVYVPAKTPRQKRDRIRYHGGDFIELIVGGKTYDMAAQAALDDVARTGATLVPPYDDLRTMAGQGTIAVEILDELGSEPDLVVVPVGGGGCISGMTTYLAERTATTSVLGVEPAGAASFVAALANGTPVTLEHVDQFVDGAAVARAGAKPFEALRAAGDMVSMTTVDEGAVCTAMLGLYQNEGIIAEPAGALSVAALLDADIEPGSTVVCLISGGNNDVSRYGEVLERSLVHLGLKHYFLVDFPQEPGALRRFLDEVLGPNDDITLFEYVKRNNRETGEALVGIEMANASDLDGLLARMQSSECHIELLEPGSPTYRYLT</sequence>
<dbReference type="SUPFAM" id="SSF53686">
    <property type="entry name" value="Tryptophan synthase beta subunit-like PLP-dependent enzymes"/>
    <property type="match status" value="1"/>
</dbReference>
<dbReference type="InterPro" id="IPR001721">
    <property type="entry name" value="TD_ACT-like"/>
</dbReference>
<dbReference type="PROSITE" id="PS00165">
    <property type="entry name" value="DEHYDRATASE_SER_THR"/>
    <property type="match status" value="1"/>
</dbReference>
<dbReference type="InterPro" id="IPR000634">
    <property type="entry name" value="Ser/Thr_deHydtase_PyrdxlP-BS"/>
</dbReference>
<dbReference type="CDD" id="cd01562">
    <property type="entry name" value="Thr-dehyd"/>
    <property type="match status" value="1"/>
</dbReference>
<accession>A0A378SKX3</accession>